<dbReference type="InterPro" id="IPR003805">
    <property type="entry name" value="CobS"/>
</dbReference>
<dbReference type="STRING" id="589924.Ferp_1974"/>
<evidence type="ECO:0000256" key="13">
    <source>
        <dbReference type="ARBA" id="ARBA00023136"/>
    </source>
</evidence>
<dbReference type="Proteomes" id="UP000002613">
    <property type="component" value="Chromosome"/>
</dbReference>
<evidence type="ECO:0000256" key="14">
    <source>
        <dbReference type="ARBA" id="ARBA00025228"/>
    </source>
</evidence>
<evidence type="ECO:0000256" key="7">
    <source>
        <dbReference type="ARBA" id="ARBA00022475"/>
    </source>
</evidence>
<dbReference type="eggNOG" id="arCOG04338">
    <property type="taxonomic scope" value="Archaea"/>
</dbReference>
<evidence type="ECO:0000256" key="19">
    <source>
        <dbReference type="HAMAP-Rule" id="MF_00719"/>
    </source>
</evidence>
<gene>
    <name evidence="19" type="primary">cobS</name>
    <name evidence="20" type="ordered locus">Ferp_1974</name>
</gene>
<evidence type="ECO:0000256" key="6">
    <source>
        <dbReference type="ARBA" id="ARBA00015850"/>
    </source>
</evidence>
<comment type="pathway">
    <text evidence="3 19">Cofactor biosynthesis; adenosylcobalamin biosynthesis; adenosylcobalamin from cob(II)yrinate a,c-diamide: step 7/7.</text>
</comment>
<dbReference type="PANTHER" id="PTHR34148">
    <property type="entry name" value="ADENOSYLCOBINAMIDE-GDP RIBAZOLETRANSFERASE"/>
    <property type="match status" value="1"/>
</dbReference>
<dbReference type="GO" id="GO:0009236">
    <property type="term" value="P:cobalamin biosynthetic process"/>
    <property type="evidence" value="ECO:0007669"/>
    <property type="project" value="UniProtKB-UniRule"/>
</dbReference>
<keyword evidence="12 19" id="KW-1133">Transmembrane helix</keyword>
<dbReference type="KEGG" id="fpl:Ferp_1974"/>
<dbReference type="GO" id="GO:0008818">
    <property type="term" value="F:cobalamin 5'-phosphate synthase activity"/>
    <property type="evidence" value="ECO:0007669"/>
    <property type="project" value="UniProtKB-UniRule"/>
</dbReference>
<evidence type="ECO:0000256" key="18">
    <source>
        <dbReference type="ARBA" id="ARBA00049504"/>
    </source>
</evidence>
<dbReference type="HAMAP" id="MF_00719">
    <property type="entry name" value="CobS"/>
    <property type="match status" value="1"/>
</dbReference>
<comment type="cofactor">
    <cofactor evidence="1 19">
        <name>Mg(2+)</name>
        <dbReference type="ChEBI" id="CHEBI:18420"/>
    </cofactor>
</comment>
<accession>D3S048</accession>
<sequence length="227" mass="25246">MKAFLGSLGFLSTLPFGRDRESFEAFLGNLWVMPLTGAFLGFLIWVFAEIMKLAGLKPLIFLSYFFIEGINHVDGLSDFFDSVFARDKARALKDTKIGVGGVVAVSSYVVILYAFIPKAELIHLILAQSFAKASMLLLLLRNDAAWEGMAKVFRDNVRRKDYAGLIFPLLLLFPSFNWKYLLTIFSFLAVTLLIESYSKKHFGGISGDLLGAANCLTFSSVIVCLQL</sequence>
<comment type="similarity">
    <text evidence="4 19">Belongs to the CobS family.</text>
</comment>
<evidence type="ECO:0000256" key="3">
    <source>
        <dbReference type="ARBA" id="ARBA00004663"/>
    </source>
</evidence>
<evidence type="ECO:0000256" key="9">
    <source>
        <dbReference type="ARBA" id="ARBA00022679"/>
    </source>
</evidence>
<dbReference type="Pfam" id="PF02654">
    <property type="entry name" value="CobS"/>
    <property type="match status" value="1"/>
</dbReference>
<evidence type="ECO:0000256" key="15">
    <source>
        <dbReference type="ARBA" id="ARBA00032605"/>
    </source>
</evidence>
<dbReference type="GO" id="GO:0005886">
    <property type="term" value="C:plasma membrane"/>
    <property type="evidence" value="ECO:0007669"/>
    <property type="project" value="UniProtKB-SubCell"/>
</dbReference>
<evidence type="ECO:0000256" key="5">
    <source>
        <dbReference type="ARBA" id="ARBA00013200"/>
    </source>
</evidence>
<keyword evidence="8 19" id="KW-0169">Cobalamin biosynthesis</keyword>
<reference evidence="21" key="1">
    <citation type="submission" date="2010-02" db="EMBL/GenBank/DDBJ databases">
        <title>Complete sequence of Ferroglobus placidus DSM 10642.</title>
        <authorList>
            <consortium name="US DOE Joint Genome Institute"/>
            <person name="Lucas S."/>
            <person name="Copeland A."/>
            <person name="Lapidus A."/>
            <person name="Cheng J.-F."/>
            <person name="Bruce D."/>
            <person name="Goodwin L."/>
            <person name="Pitluck S."/>
            <person name="Saunders E."/>
            <person name="Brettin T."/>
            <person name="Detter J.C."/>
            <person name="Han C."/>
            <person name="Tapia R."/>
            <person name="Larimer F."/>
            <person name="Land M."/>
            <person name="Hauser L."/>
            <person name="Kyrpides N."/>
            <person name="Ivanova N."/>
            <person name="Holmes D."/>
            <person name="Lovley D."/>
            <person name="Kyrpides N."/>
            <person name="Anderson I.J."/>
            <person name="Woyke T."/>
        </authorList>
    </citation>
    <scope>NUCLEOTIDE SEQUENCE [LARGE SCALE GENOMIC DNA]</scope>
    <source>
        <strain evidence="21">DSM 10642 / AEDII12DO</strain>
    </source>
</reference>
<comment type="catalytic activity">
    <reaction evidence="18 19">
        <text>alpha-ribazole 5'-phosphate + adenosylcob(III)inamide-GDP = adenosylcob(III)alamin 5'-phosphate + GMP + H(+)</text>
        <dbReference type="Rhea" id="RHEA:23560"/>
        <dbReference type="ChEBI" id="CHEBI:15378"/>
        <dbReference type="ChEBI" id="CHEBI:57918"/>
        <dbReference type="ChEBI" id="CHEBI:58115"/>
        <dbReference type="ChEBI" id="CHEBI:60487"/>
        <dbReference type="ChEBI" id="CHEBI:60493"/>
        <dbReference type="EC" id="2.7.8.26"/>
    </reaction>
</comment>
<evidence type="ECO:0000256" key="16">
    <source>
        <dbReference type="ARBA" id="ARBA00032853"/>
    </source>
</evidence>
<feature type="transmembrane region" description="Helical" evidence="19">
    <location>
        <begin position="97"/>
        <end position="116"/>
    </location>
</feature>
<evidence type="ECO:0000256" key="17">
    <source>
        <dbReference type="ARBA" id="ARBA00048623"/>
    </source>
</evidence>
<name>D3S048_FERPA</name>
<feature type="transmembrane region" description="Helical" evidence="19">
    <location>
        <begin position="162"/>
        <end position="190"/>
    </location>
</feature>
<keyword evidence="7 19" id="KW-1003">Cell membrane</keyword>
<comment type="subcellular location">
    <subcellularLocation>
        <location evidence="2 19">Cell membrane</location>
        <topology evidence="2 19">Multi-pass membrane protein</topology>
    </subcellularLocation>
</comment>
<protein>
    <recommendedName>
        <fullName evidence="6 19">Adenosylcobinamide-GDP ribazoletransferase</fullName>
        <ecNumber evidence="5 19">2.7.8.26</ecNumber>
    </recommendedName>
    <alternativeName>
        <fullName evidence="16 19">Cobalamin synthase</fullName>
    </alternativeName>
    <alternativeName>
        <fullName evidence="15 19">Cobalamin-5'-phosphate synthase</fullName>
    </alternativeName>
</protein>
<dbReference type="EC" id="2.7.8.26" evidence="5 19"/>
<evidence type="ECO:0000313" key="20">
    <source>
        <dbReference type="EMBL" id="ADC66111.1"/>
    </source>
</evidence>
<evidence type="ECO:0000256" key="10">
    <source>
        <dbReference type="ARBA" id="ARBA00022692"/>
    </source>
</evidence>
<dbReference type="PANTHER" id="PTHR34148:SF1">
    <property type="entry name" value="ADENOSYLCOBINAMIDE-GDP RIBAZOLETRANSFERASE"/>
    <property type="match status" value="1"/>
</dbReference>
<feature type="transmembrane region" description="Helical" evidence="19">
    <location>
        <begin position="122"/>
        <end position="141"/>
    </location>
</feature>
<evidence type="ECO:0000256" key="2">
    <source>
        <dbReference type="ARBA" id="ARBA00004651"/>
    </source>
</evidence>
<comment type="catalytic activity">
    <reaction evidence="17 19">
        <text>alpha-ribazole + adenosylcob(III)inamide-GDP = adenosylcob(III)alamin + GMP + H(+)</text>
        <dbReference type="Rhea" id="RHEA:16049"/>
        <dbReference type="ChEBI" id="CHEBI:10329"/>
        <dbReference type="ChEBI" id="CHEBI:15378"/>
        <dbReference type="ChEBI" id="CHEBI:18408"/>
        <dbReference type="ChEBI" id="CHEBI:58115"/>
        <dbReference type="ChEBI" id="CHEBI:60487"/>
        <dbReference type="EC" id="2.7.8.26"/>
    </reaction>
</comment>
<dbReference type="PaxDb" id="589924-Ferp_1974"/>
<dbReference type="AlphaFoldDB" id="D3S048"/>
<dbReference type="UniPathway" id="UPA00148">
    <property type="reaction ID" value="UER00238"/>
</dbReference>
<feature type="transmembrane region" description="Helical" evidence="19">
    <location>
        <begin position="202"/>
        <end position="225"/>
    </location>
</feature>
<dbReference type="NCBIfam" id="TIGR00317">
    <property type="entry name" value="cobS"/>
    <property type="match status" value="1"/>
</dbReference>
<evidence type="ECO:0000256" key="4">
    <source>
        <dbReference type="ARBA" id="ARBA00010561"/>
    </source>
</evidence>
<keyword evidence="13 19" id="KW-0472">Membrane</keyword>
<dbReference type="OrthoDB" id="11748at2157"/>
<organism evidence="20 21">
    <name type="scientific">Ferroglobus placidus (strain DSM 10642 / AEDII12DO)</name>
    <dbReference type="NCBI Taxonomy" id="589924"/>
    <lineage>
        <taxon>Archaea</taxon>
        <taxon>Methanobacteriati</taxon>
        <taxon>Methanobacteriota</taxon>
        <taxon>Archaeoglobi</taxon>
        <taxon>Archaeoglobales</taxon>
        <taxon>Archaeoglobaceae</taxon>
        <taxon>Ferroglobus</taxon>
    </lineage>
</organism>
<dbReference type="EMBL" id="CP001899">
    <property type="protein sequence ID" value="ADC66111.1"/>
    <property type="molecule type" value="Genomic_DNA"/>
</dbReference>
<evidence type="ECO:0000256" key="11">
    <source>
        <dbReference type="ARBA" id="ARBA00022842"/>
    </source>
</evidence>
<dbReference type="RefSeq" id="WP_012966450.1">
    <property type="nucleotide sequence ID" value="NC_013849.1"/>
</dbReference>
<keyword evidence="10 19" id="KW-0812">Transmembrane</keyword>
<evidence type="ECO:0000256" key="8">
    <source>
        <dbReference type="ARBA" id="ARBA00022573"/>
    </source>
</evidence>
<keyword evidence="21" id="KW-1185">Reference proteome</keyword>
<dbReference type="HOGENOM" id="CLU_057426_2_0_2"/>
<keyword evidence="9 19" id="KW-0808">Transferase</keyword>
<feature type="transmembrane region" description="Helical" evidence="19">
    <location>
        <begin position="30"/>
        <end position="48"/>
    </location>
</feature>
<proteinExistence type="inferred from homology"/>
<evidence type="ECO:0000256" key="1">
    <source>
        <dbReference type="ARBA" id="ARBA00001946"/>
    </source>
</evidence>
<dbReference type="GO" id="GO:0051073">
    <property type="term" value="F:adenosylcobinamide-GDP ribazoletransferase activity"/>
    <property type="evidence" value="ECO:0007669"/>
    <property type="project" value="UniProtKB-UniRule"/>
</dbReference>
<dbReference type="GeneID" id="8779506"/>
<comment type="function">
    <text evidence="14 19">Joins adenosylcobinamide-GDP and alpha-ribazole to generate adenosylcobalamin (Ado-cobalamin). Also synthesizes adenosylcobalamin 5'-phosphate from adenosylcobinamide-GDP and alpha-ribazole 5'-phosphate.</text>
</comment>
<evidence type="ECO:0000313" key="21">
    <source>
        <dbReference type="Proteomes" id="UP000002613"/>
    </source>
</evidence>
<reference evidence="20 21" key="2">
    <citation type="journal article" date="2011" name="Stand. Genomic Sci.">
        <title>Complete genome sequence of Ferroglobus placidus AEDII12DO.</title>
        <authorList>
            <person name="Anderson I."/>
            <person name="Risso C."/>
            <person name="Holmes D."/>
            <person name="Lucas S."/>
            <person name="Copeland A."/>
            <person name="Lapidus A."/>
            <person name="Cheng J.F."/>
            <person name="Bruce D."/>
            <person name="Goodwin L."/>
            <person name="Pitluck S."/>
            <person name="Saunders E."/>
            <person name="Brettin T."/>
            <person name="Detter J.C."/>
            <person name="Han C."/>
            <person name="Tapia R."/>
            <person name="Larimer F."/>
            <person name="Land M."/>
            <person name="Hauser L."/>
            <person name="Woyke T."/>
            <person name="Lovley D."/>
            <person name="Kyrpides N."/>
            <person name="Ivanova N."/>
        </authorList>
    </citation>
    <scope>NUCLEOTIDE SEQUENCE [LARGE SCALE GENOMIC DNA]</scope>
    <source>
        <strain evidence="21">DSM 10642 / AEDII12DO</strain>
    </source>
</reference>
<keyword evidence="11 19" id="KW-0460">Magnesium</keyword>
<evidence type="ECO:0000256" key="12">
    <source>
        <dbReference type="ARBA" id="ARBA00022989"/>
    </source>
</evidence>